<dbReference type="GO" id="GO:0006506">
    <property type="term" value="P:GPI anchor biosynthetic process"/>
    <property type="evidence" value="ECO:0007669"/>
    <property type="project" value="TreeGrafter"/>
</dbReference>
<dbReference type="Proteomes" id="UP000770015">
    <property type="component" value="Unassembled WGS sequence"/>
</dbReference>
<dbReference type="PANTHER" id="PTHR28022:SF1">
    <property type="entry name" value="GPI MANNOSYLTRANSFERASE 2 SUBUNIT PGA1"/>
    <property type="match status" value="1"/>
</dbReference>
<feature type="chain" id="PRO_5040299960" evidence="1">
    <location>
        <begin position="23"/>
        <end position="242"/>
    </location>
</feature>
<organism evidence="2 3">
    <name type="scientific">Plectosphaerella plurivora</name>
    <dbReference type="NCBI Taxonomy" id="936078"/>
    <lineage>
        <taxon>Eukaryota</taxon>
        <taxon>Fungi</taxon>
        <taxon>Dikarya</taxon>
        <taxon>Ascomycota</taxon>
        <taxon>Pezizomycotina</taxon>
        <taxon>Sordariomycetes</taxon>
        <taxon>Hypocreomycetidae</taxon>
        <taxon>Glomerellales</taxon>
        <taxon>Plectosphaerellaceae</taxon>
        <taxon>Plectosphaerella</taxon>
    </lineage>
</organism>
<dbReference type="GO" id="GO:0005789">
    <property type="term" value="C:endoplasmic reticulum membrane"/>
    <property type="evidence" value="ECO:0007669"/>
    <property type="project" value="TreeGrafter"/>
</dbReference>
<keyword evidence="1" id="KW-0732">Signal</keyword>
<accession>A0A9P8V570</accession>
<dbReference type="InterPro" id="IPR019433">
    <property type="entry name" value="GPI_ManTrfase_II_coact_Pga1"/>
</dbReference>
<dbReference type="GO" id="GO:0031501">
    <property type="term" value="C:mannosyltransferase complex"/>
    <property type="evidence" value="ECO:0007669"/>
    <property type="project" value="TreeGrafter"/>
</dbReference>
<dbReference type="EMBL" id="JAGSXJ010000024">
    <property type="protein sequence ID" value="KAH6676164.1"/>
    <property type="molecule type" value="Genomic_DNA"/>
</dbReference>
<dbReference type="AlphaFoldDB" id="A0A9P8V570"/>
<reference evidence="2" key="1">
    <citation type="journal article" date="2021" name="Nat. Commun.">
        <title>Genetic determinants of endophytism in the Arabidopsis root mycobiome.</title>
        <authorList>
            <person name="Mesny F."/>
            <person name="Miyauchi S."/>
            <person name="Thiergart T."/>
            <person name="Pickel B."/>
            <person name="Atanasova L."/>
            <person name="Karlsson M."/>
            <person name="Huettel B."/>
            <person name="Barry K.W."/>
            <person name="Haridas S."/>
            <person name="Chen C."/>
            <person name="Bauer D."/>
            <person name="Andreopoulos W."/>
            <person name="Pangilinan J."/>
            <person name="LaButti K."/>
            <person name="Riley R."/>
            <person name="Lipzen A."/>
            <person name="Clum A."/>
            <person name="Drula E."/>
            <person name="Henrissat B."/>
            <person name="Kohler A."/>
            <person name="Grigoriev I.V."/>
            <person name="Martin F.M."/>
            <person name="Hacquard S."/>
        </authorList>
    </citation>
    <scope>NUCLEOTIDE SEQUENCE</scope>
    <source>
        <strain evidence="2">MPI-SDFR-AT-0117</strain>
    </source>
</reference>
<comment type="caution">
    <text evidence="2">The sequence shown here is derived from an EMBL/GenBank/DDBJ whole genome shotgun (WGS) entry which is preliminary data.</text>
</comment>
<gene>
    <name evidence="2" type="ORF">F5X68DRAFT_39407</name>
</gene>
<feature type="signal peptide" evidence="1">
    <location>
        <begin position="1"/>
        <end position="22"/>
    </location>
</feature>
<dbReference type="PANTHER" id="PTHR28022">
    <property type="entry name" value="GPI MANNOSYLTRANSFERASE 2 SUBUNIT PGA1"/>
    <property type="match status" value="1"/>
</dbReference>
<dbReference type="GO" id="GO:0000030">
    <property type="term" value="F:mannosyltransferase activity"/>
    <property type="evidence" value="ECO:0007669"/>
    <property type="project" value="TreeGrafter"/>
</dbReference>
<evidence type="ECO:0000313" key="3">
    <source>
        <dbReference type="Proteomes" id="UP000770015"/>
    </source>
</evidence>
<dbReference type="OrthoDB" id="3360032at2759"/>
<proteinExistence type="predicted"/>
<evidence type="ECO:0000256" key="1">
    <source>
        <dbReference type="SAM" id="SignalP"/>
    </source>
</evidence>
<keyword evidence="3" id="KW-1185">Reference proteome</keyword>
<protein>
    <submittedName>
        <fullName evidence="2">Uncharacterized protein</fullName>
    </submittedName>
</protein>
<evidence type="ECO:0000313" key="2">
    <source>
        <dbReference type="EMBL" id="KAH6676164.1"/>
    </source>
</evidence>
<sequence length="242" mass="26639">MLVGSYFILPSWLLFLATPVRANTEKAIFKAPLVVNMPTQPPTLDSLGLDILTPDTSSLRTQVQATFPDEVSPQGTATWFLLYNLTTSQRYEIRVCWAATQPTSFTLDTYELDDVFDSPELITSLAVYSHMRQLAPGDATARKVTPIQLDRQGQEEIQASVLFLRILAAADYFSDDPTRMSLVEPVVVDLILDPYIFNIVPQSLAPTAAYITTVAGLAVFLSQHVRSLLRGPSVVAASKKST</sequence>
<name>A0A9P8V570_9PEZI</name>
<dbReference type="Pfam" id="PF10333">
    <property type="entry name" value="Pga1"/>
    <property type="match status" value="1"/>
</dbReference>